<comment type="caution">
    <text evidence="2">The sequence shown here is derived from an EMBL/GenBank/DDBJ whole genome shotgun (WGS) entry which is preliminary data.</text>
</comment>
<feature type="non-terminal residue" evidence="2">
    <location>
        <position position="1"/>
    </location>
</feature>
<dbReference type="Proteomes" id="UP000747399">
    <property type="component" value="Unassembled WGS sequence"/>
</dbReference>
<reference evidence="2" key="1">
    <citation type="journal article" date="2021" name="Proc. Natl. Acad. Sci. U.S.A.">
        <title>Three genomes in the algal genus Volvox reveal the fate of a haploid sex-determining region after a transition to homothallism.</title>
        <authorList>
            <person name="Yamamoto K."/>
            <person name="Hamaji T."/>
            <person name="Kawai-Toyooka H."/>
            <person name="Matsuzaki R."/>
            <person name="Takahashi F."/>
            <person name="Nishimura Y."/>
            <person name="Kawachi M."/>
            <person name="Noguchi H."/>
            <person name="Minakuchi Y."/>
            <person name="Umen J.G."/>
            <person name="Toyoda A."/>
            <person name="Nozaki H."/>
        </authorList>
    </citation>
    <scope>NUCLEOTIDE SEQUENCE</scope>
    <source>
        <strain evidence="2">NIES-3780</strain>
    </source>
</reference>
<feature type="non-terminal residue" evidence="2">
    <location>
        <position position="221"/>
    </location>
</feature>
<dbReference type="EMBL" id="BNCO01000005">
    <property type="protein sequence ID" value="GIL47885.1"/>
    <property type="molecule type" value="Genomic_DNA"/>
</dbReference>
<feature type="compositionally biased region" description="Basic and acidic residues" evidence="1">
    <location>
        <begin position="84"/>
        <end position="93"/>
    </location>
</feature>
<protein>
    <submittedName>
        <fullName evidence="2">Uncharacterized protein</fullName>
    </submittedName>
</protein>
<feature type="region of interest" description="Disordered" evidence="1">
    <location>
        <begin position="61"/>
        <end position="205"/>
    </location>
</feature>
<gene>
    <name evidence="2" type="ORF">Vafri_4517</name>
</gene>
<keyword evidence="3" id="KW-1185">Reference proteome</keyword>
<accession>A0A8J4AWK9</accession>
<proteinExistence type="predicted"/>
<feature type="compositionally biased region" description="Polar residues" evidence="1">
    <location>
        <begin position="24"/>
        <end position="33"/>
    </location>
</feature>
<dbReference type="AlphaFoldDB" id="A0A8J4AWK9"/>
<name>A0A8J4AWK9_9CHLO</name>
<evidence type="ECO:0000313" key="2">
    <source>
        <dbReference type="EMBL" id="GIL47885.1"/>
    </source>
</evidence>
<evidence type="ECO:0000313" key="3">
    <source>
        <dbReference type="Proteomes" id="UP000747399"/>
    </source>
</evidence>
<feature type="compositionally biased region" description="Acidic residues" evidence="1">
    <location>
        <begin position="94"/>
        <end position="126"/>
    </location>
</feature>
<feature type="region of interest" description="Disordered" evidence="1">
    <location>
        <begin position="1"/>
        <end position="33"/>
    </location>
</feature>
<feature type="compositionally biased region" description="Acidic residues" evidence="1">
    <location>
        <begin position="169"/>
        <end position="178"/>
    </location>
</feature>
<sequence length="221" mass="22334">RPLVAPRLPIQKLDGKAGGGGGKSHQTSAGQWRTLSRARLVTVQAASGAGADLLVMAEAGGDAREERQAVKGAEGNELQGPSGSERDSDPQEREDGDYEMSDEDATEDDDSTLENDCADGDNDSDSDWAPSSGAGGGGGRRTSALRKPQAGVKGQTAGAGGNLKVEGVSEFEEEENDEGGGGGGGCGPVRNRKKGGGTGGRRMSIKLRLSGPRGTLGAVAG</sequence>
<evidence type="ECO:0000256" key="1">
    <source>
        <dbReference type="SAM" id="MobiDB-lite"/>
    </source>
</evidence>
<organism evidence="2 3">
    <name type="scientific">Volvox africanus</name>
    <dbReference type="NCBI Taxonomy" id="51714"/>
    <lineage>
        <taxon>Eukaryota</taxon>
        <taxon>Viridiplantae</taxon>
        <taxon>Chlorophyta</taxon>
        <taxon>core chlorophytes</taxon>
        <taxon>Chlorophyceae</taxon>
        <taxon>CS clade</taxon>
        <taxon>Chlamydomonadales</taxon>
        <taxon>Volvocaceae</taxon>
        <taxon>Volvox</taxon>
    </lineage>
</organism>